<dbReference type="InterPro" id="IPR011009">
    <property type="entry name" value="Kinase-like_dom_sf"/>
</dbReference>
<feature type="compositionally biased region" description="Basic residues" evidence="6">
    <location>
        <begin position="513"/>
        <end position="525"/>
    </location>
</feature>
<dbReference type="Proteomes" id="UP001491310">
    <property type="component" value="Unassembled WGS sequence"/>
</dbReference>
<evidence type="ECO:0000256" key="6">
    <source>
        <dbReference type="SAM" id="MobiDB-lite"/>
    </source>
</evidence>
<comment type="caution">
    <text evidence="8">The sequence shown here is derived from an EMBL/GenBank/DDBJ whole genome shotgun (WGS) entry which is preliminary data.</text>
</comment>
<feature type="region of interest" description="Disordered" evidence="6">
    <location>
        <begin position="322"/>
        <end position="465"/>
    </location>
</feature>
<feature type="compositionally biased region" description="Low complexity" evidence="6">
    <location>
        <begin position="452"/>
        <end position="462"/>
    </location>
</feature>
<keyword evidence="2 5" id="KW-0547">Nucleotide-binding</keyword>
<protein>
    <recommendedName>
        <fullName evidence="7">Protein kinase domain-containing protein</fullName>
    </recommendedName>
</protein>
<dbReference type="PANTHER" id="PTHR24055">
    <property type="entry name" value="MITOGEN-ACTIVATED PROTEIN KINASE"/>
    <property type="match status" value="1"/>
</dbReference>
<dbReference type="InterPro" id="IPR050117">
    <property type="entry name" value="MAPK"/>
</dbReference>
<feature type="compositionally biased region" description="Polar residues" evidence="6">
    <location>
        <begin position="402"/>
        <end position="414"/>
    </location>
</feature>
<name>A0ABR2YZB4_9CHLO</name>
<feature type="compositionally biased region" description="Polar residues" evidence="6">
    <location>
        <begin position="337"/>
        <end position="347"/>
    </location>
</feature>
<feature type="region of interest" description="Disordered" evidence="6">
    <location>
        <begin position="482"/>
        <end position="525"/>
    </location>
</feature>
<dbReference type="PROSITE" id="PS00107">
    <property type="entry name" value="PROTEIN_KINASE_ATP"/>
    <property type="match status" value="1"/>
</dbReference>
<dbReference type="SUPFAM" id="SSF56112">
    <property type="entry name" value="Protein kinase-like (PK-like)"/>
    <property type="match status" value="1"/>
</dbReference>
<keyword evidence="9" id="KW-1185">Reference proteome</keyword>
<dbReference type="EMBL" id="JALJOT010000003">
    <property type="protein sequence ID" value="KAK9917007.1"/>
    <property type="molecule type" value="Genomic_DNA"/>
</dbReference>
<evidence type="ECO:0000313" key="9">
    <source>
        <dbReference type="Proteomes" id="UP001491310"/>
    </source>
</evidence>
<dbReference type="Pfam" id="PF00069">
    <property type="entry name" value="Pkinase"/>
    <property type="match status" value="1"/>
</dbReference>
<organism evidence="8 9">
    <name type="scientific">Coccomyxa subellipsoidea</name>
    <dbReference type="NCBI Taxonomy" id="248742"/>
    <lineage>
        <taxon>Eukaryota</taxon>
        <taxon>Viridiplantae</taxon>
        <taxon>Chlorophyta</taxon>
        <taxon>core chlorophytes</taxon>
        <taxon>Trebouxiophyceae</taxon>
        <taxon>Trebouxiophyceae incertae sedis</taxon>
        <taxon>Coccomyxaceae</taxon>
        <taxon>Coccomyxa</taxon>
    </lineage>
</organism>
<evidence type="ECO:0000313" key="8">
    <source>
        <dbReference type="EMBL" id="KAK9917007.1"/>
    </source>
</evidence>
<reference evidence="8 9" key="1">
    <citation type="journal article" date="2024" name="Nat. Commun.">
        <title>Phylogenomics reveals the evolutionary origins of lichenization in chlorophyte algae.</title>
        <authorList>
            <person name="Puginier C."/>
            <person name="Libourel C."/>
            <person name="Otte J."/>
            <person name="Skaloud P."/>
            <person name="Haon M."/>
            <person name="Grisel S."/>
            <person name="Petersen M."/>
            <person name="Berrin J.G."/>
            <person name="Delaux P.M."/>
            <person name="Dal Grande F."/>
            <person name="Keller J."/>
        </authorList>
    </citation>
    <scope>NUCLEOTIDE SEQUENCE [LARGE SCALE GENOMIC DNA]</scope>
    <source>
        <strain evidence="8 9">SAG 216-7</strain>
    </source>
</reference>
<evidence type="ECO:0000256" key="3">
    <source>
        <dbReference type="ARBA" id="ARBA00022777"/>
    </source>
</evidence>
<evidence type="ECO:0000256" key="4">
    <source>
        <dbReference type="ARBA" id="ARBA00022840"/>
    </source>
</evidence>
<evidence type="ECO:0000256" key="1">
    <source>
        <dbReference type="ARBA" id="ARBA00022679"/>
    </source>
</evidence>
<feature type="compositionally biased region" description="Low complexity" evidence="6">
    <location>
        <begin position="502"/>
        <end position="511"/>
    </location>
</feature>
<dbReference type="Gene3D" id="1.10.510.10">
    <property type="entry name" value="Transferase(Phosphotransferase) domain 1"/>
    <property type="match status" value="1"/>
</dbReference>
<evidence type="ECO:0000259" key="7">
    <source>
        <dbReference type="PROSITE" id="PS50011"/>
    </source>
</evidence>
<evidence type="ECO:0000256" key="2">
    <source>
        <dbReference type="ARBA" id="ARBA00022741"/>
    </source>
</evidence>
<dbReference type="InterPro" id="IPR008271">
    <property type="entry name" value="Ser/Thr_kinase_AS"/>
</dbReference>
<dbReference type="PROSITE" id="PS00108">
    <property type="entry name" value="PROTEIN_KINASE_ST"/>
    <property type="match status" value="1"/>
</dbReference>
<dbReference type="InterPro" id="IPR017441">
    <property type="entry name" value="Protein_kinase_ATP_BS"/>
</dbReference>
<evidence type="ECO:0000256" key="5">
    <source>
        <dbReference type="PROSITE-ProRule" id="PRU10141"/>
    </source>
</evidence>
<sequence length="525" mass="57813">MDQYEELGCIGEGTYGVVIKCRHRETGQLVAIKQFKESDDDEQVRKTVEREVRVLKALAHVNIVSLLDVFQARGRVCLVFEYVERTVLDCLKLQPRGLGDAATRRIMWQLVTAVKYLHSQKVPLMHRDIKPENMLVSGEGLLKLCDFGFARPCVGAGARAELSDYVATRWYRSPELLVGDRSYGPAVDVWAIGCMAVEMHTGDPLFPGESDVDQLWLILKGMGSLTPGHTHLLSRNPYFTGMRQPAAWEMEPLEVRYRKFDLPLLQFLKACLHPNPEKRASCSELLRLPYLANVEASFSDDFLAAEAEARERLEQRAAAAKLRKHKRKSADLEPPQKSATFSITASAHVSIPDAPRYRPAPPLRLEPQEEAEAPQMTRPESPRAEARCAPVAQAASPDSRASRLQQGQNTTNCIVWSYDSSPPEPPSSGPAPMELMSPAGHGGCRSPAHKLAAAAEPAPRAGRGVGHGYPLCVSGVQSTLFRATPPRKQAGAGRGESPQPCPDAAAAQQPALRRSRRKPVATRLF</sequence>
<proteinExistence type="predicted"/>
<keyword evidence="3" id="KW-0418">Kinase</keyword>
<keyword evidence="1" id="KW-0808">Transferase</keyword>
<dbReference type="Gene3D" id="3.30.200.20">
    <property type="entry name" value="Phosphorylase Kinase, domain 1"/>
    <property type="match status" value="1"/>
</dbReference>
<gene>
    <name evidence="8" type="ORF">WJX75_009925</name>
</gene>
<feature type="domain" description="Protein kinase" evidence="7">
    <location>
        <begin position="4"/>
        <end position="291"/>
    </location>
</feature>
<dbReference type="PROSITE" id="PS50011">
    <property type="entry name" value="PROTEIN_KINASE_DOM"/>
    <property type="match status" value="1"/>
</dbReference>
<accession>A0ABR2YZB4</accession>
<dbReference type="InterPro" id="IPR000719">
    <property type="entry name" value="Prot_kinase_dom"/>
</dbReference>
<dbReference type="SMART" id="SM00220">
    <property type="entry name" value="S_TKc"/>
    <property type="match status" value="1"/>
</dbReference>
<feature type="binding site" evidence="5">
    <location>
        <position position="33"/>
    </location>
    <ligand>
        <name>ATP</name>
        <dbReference type="ChEBI" id="CHEBI:30616"/>
    </ligand>
</feature>
<keyword evidence="4 5" id="KW-0067">ATP-binding</keyword>